<accession>A0AA82WPF6</accession>
<reference evidence="1" key="1">
    <citation type="journal article" date="2023" name="Acta Crystallogr. F Struct. Biol. Commun.">
        <title>Crystal structure of MbnF: an NADPH-dependent flavin monooxygenase from Methylocystis strain SB2.</title>
        <authorList>
            <person name="Stewart A."/>
            <person name="Dershwitz P."/>
            <person name="Stewart C."/>
            <person name="Sawaya M.R."/>
            <person name="Yeates T.O."/>
            <person name="Semrau J.D."/>
            <person name="Zischka H."/>
            <person name="DiSpirito A.A."/>
            <person name="Bobik T.A."/>
        </authorList>
    </citation>
    <scope>X-RAY CRYSTALLOGRAPHY (2.61 ANGSTROMS)</scope>
</reference>
<name>A0ACD6BAX2_METS2</name>
<sequence length="557" mass="60192">MSVERVPVLIVGAGYAGLSAATLLAWRGVPCRLVERRASTSRLPKAHGINRRSMEVLRVVPGLEDALFAASRAGANESTLIIAESVTSPPIETLVTKISLDATPVSPSRICTAGQDRVEPVLLRFARENGADVRFSTTLERFSQRDDGVDAILRDEASGQETTVLADYMIAADGAGGTIRDVGGVKMEGPGVLADTISVLFEADLDSILPGGGFALYYLRNPAFSGAFVTCDEPNHGQINIEYDSTRDQASDFDEERCEALVRQSLGVADLAVKILDIRPWQMAALLADRMSFGRVFLAGDCAHITPPVGGLGGQTAIQDAADLAWKLALVVKGQAAPTLLDSYEIERRPVARIAIARSIANYVERLLPDRQDIRIREDEYGLLETAMGYRYRSDAIIADEFDDGACVEDPLRPSGAPGTRLAHVWLRRGEETISSHDLIGRDFMLFTGPDGGDWIEAARRIALRSKAPLGVCRLGFDVDDPEGLFLPRLRISPEGALLVRPDGYIAWRSRGRSPDPFATLEASFARVRGFDTGQSSGSHAAAFADASGSGHHHHHH</sequence>
<protein>
    <submittedName>
        <fullName evidence="1">Monooxygenase</fullName>
    </submittedName>
</protein>
<gene>
    <name evidence="1" type="ORF">CTY30_04200</name>
</gene>
<evidence type="ECO:0000313" key="1">
    <source>
        <dbReference type="PDB" id="8FHJ"/>
    </source>
</evidence>
<accession>A0ACD6BAX2</accession>
<organism evidence="1">
    <name type="scientific">Methylocystis sp. (strain SB2)</name>
    <dbReference type="NCBI Taxonomy" id="743836"/>
    <lineage>
        <taxon>Bacteria</taxon>
        <taxon>Pseudomonadati</taxon>
        <taxon>Pseudomonadota</taxon>
        <taxon>Alphaproteobacteria</taxon>
        <taxon>Hyphomicrobiales</taxon>
        <taxon>Methylocystaceae</taxon>
        <taxon>Methylocystis</taxon>
    </lineage>
</organism>
<keyword evidence="1" id="KW-0002">3D-structure</keyword>
<dbReference type="PDB" id="8FHJ">
    <property type="method" value="X-ray"/>
    <property type="resolution" value="2.61 A"/>
    <property type="chains" value="A/B/C=1-557"/>
</dbReference>
<proteinExistence type="evidence at protein level"/>